<keyword evidence="2" id="KW-1185">Reference proteome</keyword>
<sequence length="193" mass="21679">MKVKLIAVSFLLILLFIFSGCGIFQRAFVKYTDVSVIDPEGNKIYIEGTLNGSKLLLDEKTGRVYIKDEIKVINNVDLQTEIFNYKAAMVDGRVLITLSYIPDVSNKVELHKQLNGNLILYARNIAKDTLNIWLKNRFGMTSGKIYKDVANGHDVIVGGYLIGIAKLKEEEKPIGSVAVKLDVKNEPEIVRIY</sequence>
<gene>
    <name evidence="1" type="ORF">JYK00_03795</name>
</gene>
<evidence type="ECO:0000313" key="2">
    <source>
        <dbReference type="Proteomes" id="UP000671862"/>
    </source>
</evidence>
<dbReference type="RefSeq" id="WP_207567362.1">
    <property type="nucleotide sequence ID" value="NZ_CP071446.1"/>
</dbReference>
<dbReference type="Proteomes" id="UP000671862">
    <property type="component" value="Chromosome"/>
</dbReference>
<name>A0ABX7SA82_9BACT</name>
<protein>
    <recommendedName>
        <fullName evidence="3">Lipoprotein</fullName>
    </recommendedName>
</protein>
<reference evidence="1 2" key="1">
    <citation type="submission" date="2021-03" db="EMBL/GenBank/DDBJ databases">
        <title>Thermosipho ferrireducens sp.nov., an anaerobic thermophilic iron-reducing bacterium isolated from a deep-sea hydrothermal sulfide deposits.</title>
        <authorList>
            <person name="Zeng X."/>
            <person name="Chen Y."/>
            <person name="Shao Z."/>
        </authorList>
    </citation>
    <scope>NUCLEOTIDE SEQUENCE [LARGE SCALE GENOMIC DNA]</scope>
    <source>
        <strain evidence="1 2">JL129W03</strain>
    </source>
</reference>
<evidence type="ECO:0000313" key="1">
    <source>
        <dbReference type="EMBL" id="QTA38642.1"/>
    </source>
</evidence>
<organism evidence="1 2">
    <name type="scientific">Thermosipho ferrireducens</name>
    <dbReference type="NCBI Taxonomy" id="2571116"/>
    <lineage>
        <taxon>Bacteria</taxon>
        <taxon>Thermotogati</taxon>
        <taxon>Thermotogota</taxon>
        <taxon>Thermotogae</taxon>
        <taxon>Thermotogales</taxon>
        <taxon>Fervidobacteriaceae</taxon>
        <taxon>Thermosipho</taxon>
    </lineage>
</organism>
<dbReference type="PROSITE" id="PS51257">
    <property type="entry name" value="PROKAR_LIPOPROTEIN"/>
    <property type="match status" value="1"/>
</dbReference>
<evidence type="ECO:0008006" key="3">
    <source>
        <dbReference type="Google" id="ProtNLM"/>
    </source>
</evidence>
<accession>A0ABX7SA82</accession>
<dbReference type="EMBL" id="CP071446">
    <property type="protein sequence ID" value="QTA38642.1"/>
    <property type="molecule type" value="Genomic_DNA"/>
</dbReference>
<proteinExistence type="predicted"/>